<dbReference type="Pfam" id="PF12796">
    <property type="entry name" value="Ank_2"/>
    <property type="match status" value="1"/>
</dbReference>
<evidence type="ECO:0000256" key="1">
    <source>
        <dbReference type="ARBA" id="ARBA00022737"/>
    </source>
</evidence>
<proteinExistence type="predicted"/>
<feature type="region of interest" description="Disordered" evidence="6">
    <location>
        <begin position="447"/>
        <end position="637"/>
    </location>
</feature>
<dbReference type="SMART" id="SM00066">
    <property type="entry name" value="GAL4"/>
    <property type="match status" value="1"/>
</dbReference>
<feature type="compositionally biased region" description="Pro residues" evidence="6">
    <location>
        <begin position="539"/>
        <end position="548"/>
    </location>
</feature>
<dbReference type="AlphaFoldDB" id="A0A365NGA8"/>
<dbReference type="PROSITE" id="PS50048">
    <property type="entry name" value="ZN2_CY6_FUNGAL_2"/>
    <property type="match status" value="1"/>
</dbReference>
<comment type="caution">
    <text evidence="8">The sequence shown here is derived from an EMBL/GenBank/DDBJ whole genome shotgun (WGS) entry which is preliminary data.</text>
</comment>
<evidence type="ECO:0000256" key="4">
    <source>
        <dbReference type="PROSITE-ProRule" id="PRU00023"/>
    </source>
</evidence>
<feature type="region of interest" description="Disordered" evidence="6">
    <location>
        <begin position="1"/>
        <end position="41"/>
    </location>
</feature>
<dbReference type="GO" id="GO:0008270">
    <property type="term" value="F:zinc ion binding"/>
    <property type="evidence" value="ECO:0007669"/>
    <property type="project" value="InterPro"/>
</dbReference>
<feature type="repeat" description="ANK" evidence="4">
    <location>
        <begin position="1034"/>
        <end position="1056"/>
    </location>
</feature>
<protein>
    <recommendedName>
        <fullName evidence="7">Zn(2)-C6 fungal-type domain-containing protein</fullName>
    </recommendedName>
</protein>
<keyword evidence="3" id="KW-0539">Nucleus</keyword>
<evidence type="ECO:0000259" key="7">
    <source>
        <dbReference type="PROSITE" id="PS50048"/>
    </source>
</evidence>
<dbReference type="Pfam" id="PF11951">
    <property type="entry name" value="Fungal_trans_2"/>
    <property type="match status" value="1"/>
</dbReference>
<evidence type="ECO:0000256" key="2">
    <source>
        <dbReference type="ARBA" id="ARBA00023043"/>
    </source>
</evidence>
<feature type="compositionally biased region" description="Basic and acidic residues" evidence="6">
    <location>
        <begin position="869"/>
        <end position="893"/>
    </location>
</feature>
<dbReference type="Gene3D" id="1.25.40.20">
    <property type="entry name" value="Ankyrin repeat-containing domain"/>
    <property type="match status" value="2"/>
</dbReference>
<dbReference type="SMART" id="SM00248">
    <property type="entry name" value="ANK"/>
    <property type="match status" value="3"/>
</dbReference>
<name>A0A365NGA8_GIBIN</name>
<dbReference type="InterPro" id="IPR002110">
    <property type="entry name" value="Ankyrin_rpt"/>
</dbReference>
<dbReference type="Proteomes" id="UP000251714">
    <property type="component" value="Unassembled WGS sequence"/>
</dbReference>
<dbReference type="SUPFAM" id="SSF48403">
    <property type="entry name" value="Ankyrin repeat"/>
    <property type="match status" value="1"/>
</dbReference>
<reference evidence="8 9" key="1">
    <citation type="submission" date="2017-12" db="EMBL/GenBank/DDBJ databases">
        <title>Genome sequence of the mycotoxigenic crop pathogen Fusarium proliferatum, strain ITEM 2341 from Date Palm.</title>
        <authorList>
            <person name="Almiman B.F."/>
            <person name="Shittu T.A."/>
            <person name="Muthumeenakshi S."/>
            <person name="Baroncelli R."/>
            <person name="Sreenivasaprasada S."/>
        </authorList>
    </citation>
    <scope>NUCLEOTIDE SEQUENCE [LARGE SCALE GENOMIC DNA]</scope>
    <source>
        <strain evidence="8 9">ITEM 2341</strain>
    </source>
</reference>
<feature type="compositionally biased region" description="Polar residues" evidence="6">
    <location>
        <begin position="1"/>
        <end position="16"/>
    </location>
</feature>
<evidence type="ECO:0000313" key="9">
    <source>
        <dbReference type="Proteomes" id="UP000251714"/>
    </source>
</evidence>
<dbReference type="SUPFAM" id="SSF57701">
    <property type="entry name" value="Zn2/Cys6 DNA-binding domain"/>
    <property type="match status" value="1"/>
</dbReference>
<gene>
    <name evidence="8" type="ORF">FPRO05_09149</name>
</gene>
<dbReference type="PANTHER" id="PTHR24171">
    <property type="entry name" value="ANKYRIN REPEAT DOMAIN-CONTAINING PROTEIN 39-RELATED"/>
    <property type="match status" value="1"/>
</dbReference>
<dbReference type="PANTHER" id="PTHR24171:SF9">
    <property type="entry name" value="ANKYRIN REPEAT DOMAIN-CONTAINING PROTEIN 39"/>
    <property type="match status" value="1"/>
</dbReference>
<sequence>MPSSSRSIDTTLSINPASPLVESPTASTQRASKEKMPVGPFDRRKKRSRCLACAASHLKCSGNVPCSNCVRRRVECAFEKQKPKRIWINQDESGKKTVARVPAATCKNQSPRLDINPTGDQIYYLSHYFDTFLRRNSCNPRTEIFTDVIGLMKDQGSGTFLHDAVLSLGAMQAVKLNASEGVDPSKTYNLAVHHYSKSVFGLRNALEKFDQEPSARHRILWTTHLLGLFELMTDATGEGWIQHLVHGTSKALVAAGPTSCKSGHGRRLFTEIRIFEVCRAIIFNEPTFLAKPDWRCLTREIRTKEQGDSDSLGELLDIIVSCSTLRVRAINLLYHSGAGSVDVTKYLDEAFAVAQEGFRLRQSLVDWEAKDGPSKQQSAENVSGGFSSLTKAFFSATSIYLSGVFDYEIPYWQDKGIVAPNLSEEEIQMHVVNILTHTNIVLDSGFRSVSPQARPPPPAPVQRALRRRMTRDSDWMSEDESRPTSRRRSPTPERHQKPRPYGTEAPPFPPSAKPVVARPPMRSYPTDSSRPDPRRRPSYEPPPSPRRPPGAGKRSPPSVYRPAPHLAADMLRGRPRSRGDSPLRPQETHNSATGRRPSYSGAGNSQPSSRRHSVKSPEQQEAKPAGKPTENEPKKKGFDFMKHFPQAVAAYAGIEALGKHADTAKEWTDWFMKLQKTPEEIHELSAKATTARDTITQIQNTLEARPDIIEGDDAKPMRRQIDEAIRNATAALDEMTKLLQEISSDGLEGTMFGGLEEFYNSYKYKDEWEEKIKLADGELEKQLAALSKLMVNIYSRALMKPAPPGFNNPVPPPAPGQSSNSPDARRSSAAQPSSKSRAGSIDLDPPPVGRYRKSVDEDAARSAPSDVSTEPKIETAKDLTPEDKPTQFEKDAGEPTAQHNTDEAPPDSPKGVKLKVDDDLADLPTPSPKAEAAEPTEVPLKKEEPTGIKPAQPTPVEAKPPRPPATIEDPEEILLDAAWNGDIQACNSALRHASPSTRDQNGFTPLHLAAERDHLAIAMLLLDSSANPNARANGGRTPLHLAARYASAALVELLVDDAHADPNARTTDGRTPLHYAASVAEDGDDEKREVIRVLRDWKADPTIKDNKGRTARDVAQKRDFWDASATLRRAEKRWEEEHHQNWFQRHGLKR</sequence>
<evidence type="ECO:0000313" key="8">
    <source>
        <dbReference type="EMBL" id="RBA19849.1"/>
    </source>
</evidence>
<dbReference type="InterPro" id="IPR021858">
    <property type="entry name" value="Fun_TF"/>
</dbReference>
<dbReference type="GO" id="GO:0000981">
    <property type="term" value="F:DNA-binding transcription factor activity, RNA polymerase II-specific"/>
    <property type="evidence" value="ECO:0007669"/>
    <property type="project" value="InterPro"/>
</dbReference>
<feature type="compositionally biased region" description="Basic and acidic residues" evidence="6">
    <location>
        <begin position="529"/>
        <end position="538"/>
    </location>
</feature>
<feature type="repeat" description="ANK" evidence="4">
    <location>
        <begin position="1001"/>
        <end position="1033"/>
    </location>
</feature>
<evidence type="ECO:0000256" key="5">
    <source>
        <dbReference type="SAM" id="Coils"/>
    </source>
</evidence>
<feature type="domain" description="Zn(2)-C6 fungal-type" evidence="7">
    <location>
        <begin position="49"/>
        <end position="78"/>
    </location>
</feature>
<feature type="repeat" description="ANK" evidence="4">
    <location>
        <begin position="1068"/>
        <end position="1106"/>
    </location>
</feature>
<feature type="region of interest" description="Disordered" evidence="6">
    <location>
        <begin position="804"/>
        <end position="964"/>
    </location>
</feature>
<dbReference type="EMBL" id="PKMI01000010">
    <property type="protein sequence ID" value="RBA19849.1"/>
    <property type="molecule type" value="Genomic_DNA"/>
</dbReference>
<feature type="compositionally biased region" description="Pro residues" evidence="6">
    <location>
        <begin position="804"/>
        <end position="815"/>
    </location>
</feature>
<dbReference type="Gene3D" id="4.10.240.10">
    <property type="entry name" value="Zn(2)-C6 fungal-type DNA-binding domain"/>
    <property type="match status" value="1"/>
</dbReference>
<keyword evidence="1" id="KW-0677">Repeat</keyword>
<dbReference type="CDD" id="cd00067">
    <property type="entry name" value="GAL4"/>
    <property type="match status" value="1"/>
</dbReference>
<evidence type="ECO:0000256" key="3">
    <source>
        <dbReference type="ARBA" id="ARBA00023242"/>
    </source>
</evidence>
<dbReference type="PROSITE" id="PS50088">
    <property type="entry name" value="ANK_REPEAT"/>
    <property type="match status" value="3"/>
</dbReference>
<keyword evidence="5" id="KW-0175">Coiled coil</keyword>
<dbReference type="PROSITE" id="PS50297">
    <property type="entry name" value="ANK_REP_REGION"/>
    <property type="match status" value="2"/>
</dbReference>
<feature type="compositionally biased region" description="Low complexity" evidence="6">
    <location>
        <begin position="549"/>
        <end position="558"/>
    </location>
</feature>
<dbReference type="Pfam" id="PF00023">
    <property type="entry name" value="Ank"/>
    <property type="match status" value="1"/>
</dbReference>
<evidence type="ECO:0000256" key="6">
    <source>
        <dbReference type="SAM" id="MobiDB-lite"/>
    </source>
</evidence>
<dbReference type="Pfam" id="PF00172">
    <property type="entry name" value="Zn_clus"/>
    <property type="match status" value="1"/>
</dbReference>
<accession>A0A365NGA8</accession>
<feature type="compositionally biased region" description="Basic and acidic residues" evidence="6">
    <location>
        <begin position="470"/>
        <end position="483"/>
    </location>
</feature>
<dbReference type="InterPro" id="IPR036770">
    <property type="entry name" value="Ankyrin_rpt-contain_sf"/>
</dbReference>
<dbReference type="InterPro" id="IPR036864">
    <property type="entry name" value="Zn2-C6_fun-type_DNA-bd_sf"/>
</dbReference>
<organism evidence="8 9">
    <name type="scientific">Gibberella intermedia</name>
    <name type="common">Bulb rot disease fungus</name>
    <name type="synonym">Fusarium proliferatum</name>
    <dbReference type="NCBI Taxonomy" id="948311"/>
    <lineage>
        <taxon>Eukaryota</taxon>
        <taxon>Fungi</taxon>
        <taxon>Dikarya</taxon>
        <taxon>Ascomycota</taxon>
        <taxon>Pezizomycotina</taxon>
        <taxon>Sordariomycetes</taxon>
        <taxon>Hypocreomycetidae</taxon>
        <taxon>Hypocreales</taxon>
        <taxon>Nectriaceae</taxon>
        <taxon>Fusarium</taxon>
        <taxon>Fusarium fujikuroi species complex</taxon>
    </lineage>
</organism>
<dbReference type="InterPro" id="IPR001138">
    <property type="entry name" value="Zn2Cys6_DnaBD"/>
</dbReference>
<feature type="compositionally biased region" description="Polar residues" evidence="6">
    <location>
        <begin position="817"/>
        <end position="837"/>
    </location>
</feature>
<feature type="coiled-coil region" evidence="5">
    <location>
        <begin position="721"/>
        <end position="785"/>
    </location>
</feature>
<keyword evidence="2 4" id="KW-0040">ANK repeat</keyword>